<proteinExistence type="predicted"/>
<feature type="compositionally biased region" description="Polar residues" evidence="1">
    <location>
        <begin position="53"/>
        <end position="69"/>
    </location>
</feature>
<dbReference type="EMBL" id="FJOG01000010">
    <property type="protein sequence ID" value="CZR57650.1"/>
    <property type="molecule type" value="Genomic_DNA"/>
</dbReference>
<dbReference type="OrthoDB" id="3541633at2759"/>
<evidence type="ECO:0000256" key="1">
    <source>
        <dbReference type="SAM" id="MobiDB-lite"/>
    </source>
</evidence>
<name>A0A1L7WY02_9HELO</name>
<feature type="region of interest" description="Disordered" evidence="1">
    <location>
        <begin position="1"/>
        <end position="127"/>
    </location>
</feature>
<accession>A0A1L7WY02</accession>
<protein>
    <submittedName>
        <fullName evidence="2">Uncharacterized protein</fullName>
    </submittedName>
</protein>
<dbReference type="Proteomes" id="UP000184330">
    <property type="component" value="Unassembled WGS sequence"/>
</dbReference>
<keyword evidence="3" id="KW-1185">Reference proteome</keyword>
<gene>
    <name evidence="2" type="ORF">PAC_07539</name>
</gene>
<feature type="region of interest" description="Disordered" evidence="1">
    <location>
        <begin position="347"/>
        <end position="396"/>
    </location>
</feature>
<organism evidence="2 3">
    <name type="scientific">Phialocephala subalpina</name>
    <dbReference type="NCBI Taxonomy" id="576137"/>
    <lineage>
        <taxon>Eukaryota</taxon>
        <taxon>Fungi</taxon>
        <taxon>Dikarya</taxon>
        <taxon>Ascomycota</taxon>
        <taxon>Pezizomycotina</taxon>
        <taxon>Leotiomycetes</taxon>
        <taxon>Helotiales</taxon>
        <taxon>Mollisiaceae</taxon>
        <taxon>Phialocephala</taxon>
        <taxon>Phialocephala fortinii species complex</taxon>
    </lineage>
</organism>
<evidence type="ECO:0000313" key="3">
    <source>
        <dbReference type="Proteomes" id="UP000184330"/>
    </source>
</evidence>
<evidence type="ECO:0000313" key="2">
    <source>
        <dbReference type="EMBL" id="CZR57650.1"/>
    </source>
</evidence>
<feature type="compositionally biased region" description="Polar residues" evidence="1">
    <location>
        <begin position="97"/>
        <end position="106"/>
    </location>
</feature>
<reference evidence="2 3" key="1">
    <citation type="submission" date="2016-03" db="EMBL/GenBank/DDBJ databases">
        <authorList>
            <person name="Ploux O."/>
        </authorList>
    </citation>
    <scope>NUCLEOTIDE SEQUENCE [LARGE SCALE GENOMIC DNA]</scope>
    <source>
        <strain evidence="2 3">UAMH 11012</strain>
    </source>
</reference>
<feature type="compositionally biased region" description="Polar residues" evidence="1">
    <location>
        <begin position="78"/>
        <end position="90"/>
    </location>
</feature>
<dbReference type="AlphaFoldDB" id="A0A1L7WY02"/>
<sequence>MDANASASINWGLGRVAKAPLKPGRTPLPNSPLQRPYEGMLPSPSPVPLFASFSASEVTNETPRPSEQQEVFAKTPSYDPSASEPSTNHGGSMKRLMQSSTSGQETPTKKYRGPRKPNPAAYAEKAKKKLAGELDKRVPVCPKGVVFWWRDNGHIDKERAVLNRKDESKLLLTLRDENGQDWQFPYTHATNFDWSDKKAIAKLNNQRAQVIRRRLDRPGDIKEKATPKAPWTTKEKKYLSNLVRKQIQKSKRAMIWVDWEEVTKAFNEKFEGFEMAKGEKISPAIKKASGNTAKSKEEESVKKVEEKVLTQSHVVVARNYKTIKAQFRRWLDEAQMEKAMVASFAVEGDNEAMSGHDHEEESDNEANRPANHRDESESESEEETGASFPNILSTAA</sequence>